<proteinExistence type="inferred from homology"/>
<evidence type="ECO:0000256" key="4">
    <source>
        <dbReference type="SAM" id="SignalP"/>
    </source>
</evidence>
<dbReference type="InterPro" id="IPR001314">
    <property type="entry name" value="Peptidase_S1A"/>
</dbReference>
<reference evidence="6 7" key="1">
    <citation type="journal article" date="2024" name="bioRxiv">
        <title>A reference genome for Trichogramma kaykai: A tiny desert-dwelling parasitoid wasp with competing sex-ratio distorters.</title>
        <authorList>
            <person name="Culotta J."/>
            <person name="Lindsey A.R."/>
        </authorList>
    </citation>
    <scope>NUCLEOTIDE SEQUENCE [LARGE SCALE GENOMIC DNA]</scope>
    <source>
        <strain evidence="6 7">KSX58</strain>
    </source>
</reference>
<feature type="domain" description="Peptidase S1" evidence="5">
    <location>
        <begin position="24"/>
        <end position="270"/>
    </location>
</feature>
<dbReference type="SMART" id="SM00020">
    <property type="entry name" value="Tryp_SPc"/>
    <property type="match status" value="1"/>
</dbReference>
<dbReference type="PRINTS" id="PR00722">
    <property type="entry name" value="CHYMOTRYPSIN"/>
</dbReference>
<dbReference type="PROSITE" id="PS00134">
    <property type="entry name" value="TRYPSIN_HIS"/>
    <property type="match status" value="1"/>
</dbReference>
<comment type="similarity">
    <text evidence="2">Belongs to the peptidase S1 family. CLIP subfamily.</text>
</comment>
<sequence>MFSRTSLLFLIVILVNTYAEKLRIKNGFEAENGRYPYQVYLRHKNALNNIEDGFYCGGSIIHPRFVLTAGHCVNAEEASSVEIVAGSNKLGGIDAVYYQAELFIMHENFTDIENVNYADIALIRLTRDMIFNDRIQPVKLATVDYPYRNGLALTLSGWGRQGIPDRTHLNAIRMRIDDFDRCRRLIADVFLSDSRSPPRMDRSTMCLRPLNVVTGGTCTGDSGGPYVDDAGYQVGVVSWAAGCGEYAIYGISEVATYVPYYAHWIVNKVLSFN</sequence>
<dbReference type="InterPro" id="IPR009003">
    <property type="entry name" value="Peptidase_S1_PA"/>
</dbReference>
<accession>A0ABD2WF31</accession>
<dbReference type="AlphaFoldDB" id="A0ABD2WF31"/>
<dbReference type="InterPro" id="IPR051487">
    <property type="entry name" value="Ser/Thr_Proteases_Immune/Dev"/>
</dbReference>
<keyword evidence="3" id="KW-0645">Protease</keyword>
<keyword evidence="7" id="KW-1185">Reference proteome</keyword>
<dbReference type="InterPro" id="IPR033116">
    <property type="entry name" value="TRYPSIN_SER"/>
</dbReference>
<dbReference type="PROSITE" id="PS50240">
    <property type="entry name" value="TRYPSIN_DOM"/>
    <property type="match status" value="1"/>
</dbReference>
<dbReference type="SUPFAM" id="SSF50494">
    <property type="entry name" value="Trypsin-like serine proteases"/>
    <property type="match status" value="1"/>
</dbReference>
<dbReference type="Pfam" id="PF00089">
    <property type="entry name" value="Trypsin"/>
    <property type="match status" value="1"/>
</dbReference>
<dbReference type="CDD" id="cd00190">
    <property type="entry name" value="Tryp_SPc"/>
    <property type="match status" value="1"/>
</dbReference>
<evidence type="ECO:0000313" key="7">
    <source>
        <dbReference type="Proteomes" id="UP001627154"/>
    </source>
</evidence>
<evidence type="ECO:0000256" key="3">
    <source>
        <dbReference type="RuleBase" id="RU363034"/>
    </source>
</evidence>
<comment type="caution">
    <text evidence="6">The sequence shown here is derived from an EMBL/GenBank/DDBJ whole genome shotgun (WGS) entry which is preliminary data.</text>
</comment>
<dbReference type="FunFam" id="2.40.10.10:FF:000068">
    <property type="entry name" value="transmembrane protease serine 2"/>
    <property type="match status" value="1"/>
</dbReference>
<dbReference type="Proteomes" id="UP001627154">
    <property type="component" value="Unassembled WGS sequence"/>
</dbReference>
<keyword evidence="3" id="KW-0720">Serine protease</keyword>
<evidence type="ECO:0000313" key="6">
    <source>
        <dbReference type="EMBL" id="KAL3391636.1"/>
    </source>
</evidence>
<dbReference type="InterPro" id="IPR018114">
    <property type="entry name" value="TRYPSIN_HIS"/>
</dbReference>
<organism evidence="6 7">
    <name type="scientific">Trichogramma kaykai</name>
    <dbReference type="NCBI Taxonomy" id="54128"/>
    <lineage>
        <taxon>Eukaryota</taxon>
        <taxon>Metazoa</taxon>
        <taxon>Ecdysozoa</taxon>
        <taxon>Arthropoda</taxon>
        <taxon>Hexapoda</taxon>
        <taxon>Insecta</taxon>
        <taxon>Pterygota</taxon>
        <taxon>Neoptera</taxon>
        <taxon>Endopterygota</taxon>
        <taxon>Hymenoptera</taxon>
        <taxon>Apocrita</taxon>
        <taxon>Proctotrupomorpha</taxon>
        <taxon>Chalcidoidea</taxon>
        <taxon>Trichogrammatidae</taxon>
        <taxon>Trichogramma</taxon>
    </lineage>
</organism>
<dbReference type="GO" id="GO:0008236">
    <property type="term" value="F:serine-type peptidase activity"/>
    <property type="evidence" value="ECO:0007669"/>
    <property type="project" value="UniProtKB-KW"/>
</dbReference>
<dbReference type="PANTHER" id="PTHR24256">
    <property type="entry name" value="TRYPTASE-RELATED"/>
    <property type="match status" value="1"/>
</dbReference>
<evidence type="ECO:0000256" key="2">
    <source>
        <dbReference type="ARBA" id="ARBA00024195"/>
    </source>
</evidence>
<protein>
    <recommendedName>
        <fullName evidence="5">Peptidase S1 domain-containing protein</fullName>
    </recommendedName>
</protein>
<dbReference type="Gene3D" id="2.40.10.10">
    <property type="entry name" value="Trypsin-like serine proteases"/>
    <property type="match status" value="1"/>
</dbReference>
<dbReference type="EMBL" id="JBJJXI010000108">
    <property type="protein sequence ID" value="KAL3391636.1"/>
    <property type="molecule type" value="Genomic_DNA"/>
</dbReference>
<evidence type="ECO:0000256" key="1">
    <source>
        <dbReference type="ARBA" id="ARBA00023157"/>
    </source>
</evidence>
<keyword evidence="1" id="KW-1015">Disulfide bond</keyword>
<keyword evidence="4" id="KW-0732">Signal</keyword>
<dbReference type="InterPro" id="IPR043504">
    <property type="entry name" value="Peptidase_S1_PA_chymotrypsin"/>
</dbReference>
<name>A0ABD2WF31_9HYME</name>
<evidence type="ECO:0000259" key="5">
    <source>
        <dbReference type="PROSITE" id="PS50240"/>
    </source>
</evidence>
<feature type="chain" id="PRO_5044822503" description="Peptidase S1 domain-containing protein" evidence="4">
    <location>
        <begin position="20"/>
        <end position="273"/>
    </location>
</feature>
<keyword evidence="3" id="KW-0378">Hydrolase</keyword>
<dbReference type="InterPro" id="IPR001254">
    <property type="entry name" value="Trypsin_dom"/>
</dbReference>
<gene>
    <name evidence="6" type="ORF">TKK_013569</name>
</gene>
<dbReference type="GO" id="GO:0006508">
    <property type="term" value="P:proteolysis"/>
    <property type="evidence" value="ECO:0007669"/>
    <property type="project" value="UniProtKB-KW"/>
</dbReference>
<dbReference type="PROSITE" id="PS00135">
    <property type="entry name" value="TRYPSIN_SER"/>
    <property type="match status" value="1"/>
</dbReference>
<feature type="signal peptide" evidence="4">
    <location>
        <begin position="1"/>
        <end position="19"/>
    </location>
</feature>